<feature type="non-terminal residue" evidence="4">
    <location>
        <position position="390"/>
    </location>
</feature>
<keyword evidence="1" id="KW-0677">Repeat</keyword>
<dbReference type="Proteomes" id="UP000533954">
    <property type="component" value="Unassembled WGS sequence"/>
</dbReference>
<accession>A0A7K7UWE5</accession>
<reference evidence="4 5" key="1">
    <citation type="submission" date="2019-09" db="EMBL/GenBank/DDBJ databases">
        <title>Bird 10,000 Genomes (B10K) Project - Family phase.</title>
        <authorList>
            <person name="Zhang G."/>
        </authorList>
    </citation>
    <scope>NUCLEOTIDE SEQUENCE [LARGE SCALE GENOMIC DNA]</scope>
    <source>
        <strain evidence="4">B10K-LSUMZ-16893</strain>
    </source>
</reference>
<organism evidence="4 5">
    <name type="scientific">Eudromia elegans</name>
    <name type="common">Elegant crested-tinamou</name>
    <dbReference type="NCBI Taxonomy" id="8805"/>
    <lineage>
        <taxon>Eukaryota</taxon>
        <taxon>Metazoa</taxon>
        <taxon>Chordata</taxon>
        <taxon>Craniata</taxon>
        <taxon>Vertebrata</taxon>
        <taxon>Euteleostomi</taxon>
        <taxon>Archelosauria</taxon>
        <taxon>Archosauria</taxon>
        <taxon>Dinosauria</taxon>
        <taxon>Saurischia</taxon>
        <taxon>Theropoda</taxon>
        <taxon>Coelurosauria</taxon>
        <taxon>Aves</taxon>
        <taxon>Palaeognathae</taxon>
        <taxon>Tinamiformes</taxon>
        <taxon>Tinamidae</taxon>
        <taxon>Eudromia</taxon>
    </lineage>
</organism>
<dbReference type="Pfam" id="PF23221">
    <property type="entry name" value="HEAT_MROH2B_1st"/>
    <property type="match status" value="1"/>
</dbReference>
<dbReference type="PANTHER" id="PTHR23120">
    <property type="entry name" value="MAESTRO-RELATED HEAT DOMAIN-CONTAINING"/>
    <property type="match status" value="1"/>
</dbReference>
<dbReference type="EMBL" id="VZSX01000011">
    <property type="protein sequence ID" value="NXA32572.1"/>
    <property type="molecule type" value="Genomic_DNA"/>
</dbReference>
<comment type="caution">
    <text evidence="4">The sequence shown here is derived from an EMBL/GenBank/DDBJ whole genome shotgun (WGS) entry which is preliminary data.</text>
</comment>
<feature type="domain" description="MROH2B-like N-terminal HEAT-repeats" evidence="3">
    <location>
        <begin position="7"/>
        <end position="194"/>
    </location>
</feature>
<dbReference type="OrthoDB" id="1884734at2759"/>
<dbReference type="PANTHER" id="PTHR23120:SF44">
    <property type="entry name" value="MAESTRO HEAT-LIKE REPEAT-CONTAINING PROTEIN FAMILY MEMBER 1"/>
    <property type="match status" value="1"/>
</dbReference>
<dbReference type="Pfam" id="PF23210">
    <property type="entry name" value="HEAT_Maestro_2"/>
    <property type="match status" value="1"/>
</dbReference>
<dbReference type="InterPro" id="IPR016024">
    <property type="entry name" value="ARM-type_fold"/>
</dbReference>
<feature type="domain" description="MROH2B-like HEAT-repeats" evidence="2">
    <location>
        <begin position="199"/>
        <end position="361"/>
    </location>
</feature>
<evidence type="ECO:0000256" key="1">
    <source>
        <dbReference type="ARBA" id="ARBA00022737"/>
    </source>
</evidence>
<feature type="non-terminal residue" evidence="4">
    <location>
        <position position="1"/>
    </location>
</feature>
<dbReference type="SUPFAM" id="SSF48371">
    <property type="entry name" value="ARM repeat"/>
    <property type="match status" value="1"/>
</dbReference>
<dbReference type="InterPro" id="IPR056282">
    <property type="entry name" value="MROH2B-like_N_HEAT"/>
</dbReference>
<sequence length="390" mass="43287">QGGREETYRQLEGVLGGSESRLQRSVVDRVLAAVSAELRAAQGVTAAVRTAASDVLVALARCHLCEVVSALQEHLRSLQEMSGELVLLTLRNVAARYALQCVPFARATLMALHSVLGTVRSGRMLRAVCGVLEQWCRGMDRYLHEWEKRSSPRMGAAQLGAPVHLLFCRVGQTWQCCKEEEDKQAVLRAMGAMMGVLLRAERHREQAWQRLPWLLQQYREVRDPAGVTTLLVRPSPRAVYVGSPPYSLLWLSLQRALFPQLCDETEPPSMEHRAELCRCIVLQAQICPQEVIVFLQCKLRNGSKADRAAAVQVLQALLCSDSEYHVLEKRGAPGMPLLALVQPLAQVRRAVLCVIGELLHSDAVGCSSWDAVGHIFIEFSRSADKLVRAE</sequence>
<evidence type="ECO:0000259" key="2">
    <source>
        <dbReference type="Pfam" id="PF23210"/>
    </source>
</evidence>
<gene>
    <name evidence="4" type="primary">Mroh2b_2</name>
    <name evidence="4" type="ORF">EUDELE_R10263</name>
</gene>
<dbReference type="InterPro" id="IPR055408">
    <property type="entry name" value="HEAT_MROH2B-like"/>
</dbReference>
<evidence type="ECO:0000313" key="5">
    <source>
        <dbReference type="Proteomes" id="UP000533954"/>
    </source>
</evidence>
<dbReference type="AlphaFoldDB" id="A0A7K7UWE5"/>
<evidence type="ECO:0000259" key="3">
    <source>
        <dbReference type="Pfam" id="PF23221"/>
    </source>
</evidence>
<keyword evidence="5" id="KW-1185">Reference proteome</keyword>
<name>A0A7K7UWE5_EUDEL</name>
<dbReference type="GO" id="GO:0005737">
    <property type="term" value="C:cytoplasm"/>
    <property type="evidence" value="ECO:0007669"/>
    <property type="project" value="TreeGrafter"/>
</dbReference>
<evidence type="ECO:0000313" key="4">
    <source>
        <dbReference type="EMBL" id="NXA32572.1"/>
    </source>
</evidence>
<protein>
    <submittedName>
        <fullName evidence="4">MRO2B protein</fullName>
    </submittedName>
</protein>
<proteinExistence type="predicted"/>
<dbReference type="InterPro" id="IPR045206">
    <property type="entry name" value="Maestro_heat-like_prot"/>
</dbReference>